<feature type="chain" id="PRO_5030510346" evidence="2">
    <location>
        <begin position="29"/>
        <end position="496"/>
    </location>
</feature>
<evidence type="ECO:0000256" key="2">
    <source>
        <dbReference type="SAM" id="SignalP"/>
    </source>
</evidence>
<evidence type="ECO:0000313" key="5">
    <source>
        <dbReference type="Proteomes" id="UP000550609"/>
    </source>
</evidence>
<feature type="domain" description="VWFA" evidence="3">
    <location>
        <begin position="279"/>
        <end position="482"/>
    </location>
</feature>
<dbReference type="SMART" id="SM00327">
    <property type="entry name" value="VWA"/>
    <property type="match status" value="1"/>
</dbReference>
<evidence type="ECO:0000256" key="1">
    <source>
        <dbReference type="SAM" id="MobiDB-lite"/>
    </source>
</evidence>
<evidence type="ECO:0000259" key="3">
    <source>
        <dbReference type="PROSITE" id="PS50234"/>
    </source>
</evidence>
<dbReference type="InterPro" id="IPR036465">
    <property type="entry name" value="vWFA_dom_sf"/>
</dbReference>
<name>A0A7W3YVT5_9GAMM</name>
<comment type="caution">
    <text evidence="4">The sequence shown here is derived from an EMBL/GenBank/DDBJ whole genome shotgun (WGS) entry which is preliminary data.</text>
</comment>
<reference evidence="4 5" key="1">
    <citation type="submission" date="2020-08" db="EMBL/GenBank/DDBJ databases">
        <title>Stenotrophomonas sp. W1S232.</title>
        <authorList>
            <person name="Deng Y."/>
        </authorList>
    </citation>
    <scope>NUCLEOTIDE SEQUENCE [LARGE SCALE GENOMIC DNA]</scope>
    <source>
        <strain evidence="4 5">W1S232</strain>
    </source>
</reference>
<dbReference type="AlphaFoldDB" id="A0A7W3YVT5"/>
<feature type="region of interest" description="Disordered" evidence="1">
    <location>
        <begin position="75"/>
        <end position="145"/>
    </location>
</feature>
<accession>A0A7W3YVT5</accession>
<dbReference type="PANTHER" id="PTHR47763">
    <property type="entry name" value="ALPHA-PROTEIN KINASE VWKA"/>
    <property type="match status" value="1"/>
</dbReference>
<proteinExistence type="predicted"/>
<dbReference type="Pfam" id="PF00092">
    <property type="entry name" value="VWA"/>
    <property type="match status" value="1"/>
</dbReference>
<feature type="compositionally biased region" description="Pro residues" evidence="1">
    <location>
        <begin position="114"/>
        <end position="129"/>
    </location>
</feature>
<dbReference type="CDD" id="cd00198">
    <property type="entry name" value="vWFA"/>
    <property type="match status" value="1"/>
</dbReference>
<sequence length="496" mass="52752">MAKRLLPVSPAWCVAAMAGLLATAAAWAAPPAGSAAASDALPSTVPSPASAPAWLRERQTRPNFRAPAATTCADAPVLVEVPDPSGQQRPPRRPLGPPHPVSVFDDARRDAVPAPAPPAPPMPLSPAPRLPGSVGEGGSRHPGERPADVVTPAAVNAGMVDDNADFSAYQAFLQRHAASPVPAWPVAGRQRLQVVDAQGRPVNDAEVTLRAANGARLWARTDAGGQVWIHPGSFDPDDSPGYQVEVRRDGQRARGRLLRGQKPVLQLRLPVQPQPARLDLVFLVDATGSMADEIDKLRASLQDIVRQIDALPSRPQVCLGLVSYRDRGDEYFIRRWDLSHSVAGFQQVLDGVQAGGGGDTPEAMNEALHEAVQHLSWRGSGTTRLLISLADAPPHLDYGRPWHSDSLRAALGKGIKVFSVAASGQDSQGELVQRQLAQHTGGRFIFLTYQDPANPAAGPGSDTVHEVANYSVDQLDALVVRLVREELAQLPAVPAH</sequence>
<dbReference type="SUPFAM" id="SSF53300">
    <property type="entry name" value="vWA-like"/>
    <property type="match status" value="1"/>
</dbReference>
<dbReference type="EMBL" id="JACIUV010000004">
    <property type="protein sequence ID" value="MBB1117512.1"/>
    <property type="molecule type" value="Genomic_DNA"/>
</dbReference>
<dbReference type="RefSeq" id="WP_182622521.1">
    <property type="nucleotide sequence ID" value="NZ_JACIUV010000004.1"/>
</dbReference>
<keyword evidence="2" id="KW-0732">Signal</keyword>
<dbReference type="InterPro" id="IPR052969">
    <property type="entry name" value="Thr-specific_kinase-like"/>
</dbReference>
<dbReference type="Proteomes" id="UP000550609">
    <property type="component" value="Unassembled WGS sequence"/>
</dbReference>
<dbReference type="InterPro" id="IPR002035">
    <property type="entry name" value="VWF_A"/>
</dbReference>
<evidence type="ECO:0000313" key="4">
    <source>
        <dbReference type="EMBL" id="MBB1117512.1"/>
    </source>
</evidence>
<gene>
    <name evidence="4" type="ORF">H4O09_10670</name>
</gene>
<dbReference type="Gene3D" id="3.40.50.410">
    <property type="entry name" value="von Willebrand factor, type A domain"/>
    <property type="match status" value="1"/>
</dbReference>
<protein>
    <submittedName>
        <fullName evidence="4">VWA domain-containing protein</fullName>
    </submittedName>
</protein>
<feature type="signal peptide" evidence="2">
    <location>
        <begin position="1"/>
        <end position="28"/>
    </location>
</feature>
<organism evidence="4 5">
    <name type="scientific">Stenotrophomonas koreensis</name>
    <dbReference type="NCBI Taxonomy" id="266128"/>
    <lineage>
        <taxon>Bacteria</taxon>
        <taxon>Pseudomonadati</taxon>
        <taxon>Pseudomonadota</taxon>
        <taxon>Gammaproteobacteria</taxon>
        <taxon>Lysobacterales</taxon>
        <taxon>Lysobacteraceae</taxon>
        <taxon>Stenotrophomonas</taxon>
    </lineage>
</organism>
<dbReference type="PROSITE" id="PS50234">
    <property type="entry name" value="VWFA"/>
    <property type="match status" value="1"/>
</dbReference>